<feature type="domain" description="CMP/dCMP-type deaminase" evidence="8">
    <location>
        <begin position="4"/>
        <end position="129"/>
    </location>
</feature>
<dbReference type="Proteomes" id="UP000824140">
    <property type="component" value="Unassembled WGS sequence"/>
</dbReference>
<dbReference type="EMBL" id="DVJN01000109">
    <property type="protein sequence ID" value="HIS92463.1"/>
    <property type="molecule type" value="Genomic_DNA"/>
</dbReference>
<dbReference type="Gene3D" id="3.40.140.10">
    <property type="entry name" value="Cytidine Deaminase, domain 2"/>
    <property type="match status" value="1"/>
</dbReference>
<organism evidence="9 10">
    <name type="scientific">Candidatus Alectryocaccomicrobium excrementavium</name>
    <dbReference type="NCBI Taxonomy" id="2840668"/>
    <lineage>
        <taxon>Bacteria</taxon>
        <taxon>Bacillati</taxon>
        <taxon>Bacillota</taxon>
        <taxon>Clostridia</taxon>
        <taxon>Candidatus Alectryocaccomicrobium</taxon>
    </lineage>
</organism>
<evidence type="ECO:0000256" key="2">
    <source>
        <dbReference type="ARBA" id="ARBA00022694"/>
    </source>
</evidence>
<protein>
    <recommendedName>
        <fullName evidence="7">tRNA-specific adenosine deaminase</fullName>
        <ecNumber evidence="7">3.5.4.33</ecNumber>
    </recommendedName>
</protein>
<keyword evidence="5 7" id="KW-0862">Zinc</keyword>
<dbReference type="PROSITE" id="PS00903">
    <property type="entry name" value="CYT_DCMP_DEAMINASES_1"/>
    <property type="match status" value="1"/>
</dbReference>
<comment type="subunit">
    <text evidence="7">Homodimer.</text>
</comment>
<comment type="caution">
    <text evidence="9">The sequence shown here is derived from an EMBL/GenBank/DDBJ whole genome shotgun (WGS) entry which is preliminary data.</text>
</comment>
<dbReference type="AlphaFoldDB" id="A0A9D1FZH9"/>
<comment type="catalytic activity">
    <reaction evidence="6 7">
        <text>adenosine(34) in tRNA + H2O + H(+) = inosine(34) in tRNA + NH4(+)</text>
        <dbReference type="Rhea" id="RHEA:43168"/>
        <dbReference type="Rhea" id="RHEA-COMP:10373"/>
        <dbReference type="Rhea" id="RHEA-COMP:10374"/>
        <dbReference type="ChEBI" id="CHEBI:15377"/>
        <dbReference type="ChEBI" id="CHEBI:15378"/>
        <dbReference type="ChEBI" id="CHEBI:28938"/>
        <dbReference type="ChEBI" id="CHEBI:74411"/>
        <dbReference type="ChEBI" id="CHEBI:82852"/>
        <dbReference type="EC" id="3.5.4.33"/>
    </reaction>
</comment>
<dbReference type="InterPro" id="IPR016193">
    <property type="entry name" value="Cytidine_deaminase-like"/>
</dbReference>
<reference evidence="9" key="2">
    <citation type="journal article" date="2021" name="PeerJ">
        <title>Extensive microbial diversity within the chicken gut microbiome revealed by metagenomics and culture.</title>
        <authorList>
            <person name="Gilroy R."/>
            <person name="Ravi A."/>
            <person name="Getino M."/>
            <person name="Pursley I."/>
            <person name="Horton D.L."/>
            <person name="Alikhan N.F."/>
            <person name="Baker D."/>
            <person name="Gharbi K."/>
            <person name="Hall N."/>
            <person name="Watson M."/>
            <person name="Adriaenssens E.M."/>
            <person name="Foster-Nyarko E."/>
            <person name="Jarju S."/>
            <person name="Secka A."/>
            <person name="Antonio M."/>
            <person name="Oren A."/>
            <person name="Chaudhuri R.R."/>
            <person name="La Ragione R."/>
            <person name="Hildebrand F."/>
            <person name="Pallen M.J."/>
        </authorList>
    </citation>
    <scope>NUCLEOTIDE SEQUENCE</scope>
    <source>
        <strain evidence="9">13766</strain>
    </source>
</reference>
<dbReference type="PROSITE" id="PS51747">
    <property type="entry name" value="CYT_DCMP_DEAMINASES_2"/>
    <property type="match status" value="1"/>
</dbReference>
<comment type="similarity">
    <text evidence="1">Belongs to the cytidine and deoxycytidylate deaminase family. ADAT2 subfamily.</text>
</comment>
<feature type="binding site" evidence="7">
    <location>
        <position position="83"/>
    </location>
    <ligand>
        <name>Zn(2+)</name>
        <dbReference type="ChEBI" id="CHEBI:29105"/>
        <note>catalytic</note>
    </ligand>
</feature>
<dbReference type="SUPFAM" id="SSF53927">
    <property type="entry name" value="Cytidine deaminase-like"/>
    <property type="match status" value="1"/>
</dbReference>
<dbReference type="GO" id="GO:0008270">
    <property type="term" value="F:zinc ion binding"/>
    <property type="evidence" value="ECO:0007669"/>
    <property type="project" value="UniProtKB-UniRule"/>
</dbReference>
<feature type="binding site" evidence="7">
    <location>
        <position position="53"/>
    </location>
    <ligand>
        <name>Zn(2+)</name>
        <dbReference type="ChEBI" id="CHEBI:29105"/>
        <note>catalytic</note>
    </ligand>
</feature>
<comment type="function">
    <text evidence="7">Catalyzes the deamination of adenosine to inosine at the wobble position 34 of tRNA(Arg2).</text>
</comment>
<dbReference type="CDD" id="cd01285">
    <property type="entry name" value="nucleoside_deaminase"/>
    <property type="match status" value="1"/>
</dbReference>
<dbReference type="GO" id="GO:0052717">
    <property type="term" value="F:tRNA-specific adenosine-34 deaminase activity"/>
    <property type="evidence" value="ECO:0007669"/>
    <property type="project" value="UniProtKB-UniRule"/>
</dbReference>
<dbReference type="PANTHER" id="PTHR11079">
    <property type="entry name" value="CYTOSINE DEAMINASE FAMILY MEMBER"/>
    <property type="match status" value="1"/>
</dbReference>
<sequence>MFTGFDEEMMRVALEEAAAALQTGEIAVGCAIARGGELIARAHNDRRNDPTGHAEILAIRQAARAKGDWRLTDCTLYVTLEPCPMCAGAIVMARVGRLVFGAHDPQYGCAGSVYRIPEDPAFPHFCRSDGGLLHEECAALLRKSFELTRALTPRG</sequence>
<evidence type="ECO:0000256" key="3">
    <source>
        <dbReference type="ARBA" id="ARBA00022723"/>
    </source>
</evidence>
<comment type="cofactor">
    <cofactor evidence="7">
        <name>Zn(2+)</name>
        <dbReference type="ChEBI" id="CHEBI:29105"/>
    </cofactor>
    <text evidence="7">Binds 1 zinc ion per subunit.</text>
</comment>
<proteinExistence type="inferred from homology"/>
<keyword evidence="3 7" id="KW-0479">Metal-binding</keyword>
<evidence type="ECO:0000256" key="6">
    <source>
        <dbReference type="ARBA" id="ARBA00048045"/>
    </source>
</evidence>
<evidence type="ECO:0000313" key="9">
    <source>
        <dbReference type="EMBL" id="HIS92463.1"/>
    </source>
</evidence>
<dbReference type="EC" id="3.5.4.33" evidence="7"/>
<feature type="active site" description="Proton donor" evidence="7">
    <location>
        <position position="55"/>
    </location>
</feature>
<evidence type="ECO:0000313" key="10">
    <source>
        <dbReference type="Proteomes" id="UP000824140"/>
    </source>
</evidence>
<dbReference type="PANTHER" id="PTHR11079:SF179">
    <property type="entry name" value="TRNA(ADENINE(34)) DEAMINASE, CHLOROPLASTIC"/>
    <property type="match status" value="1"/>
</dbReference>
<evidence type="ECO:0000256" key="5">
    <source>
        <dbReference type="ARBA" id="ARBA00022833"/>
    </source>
</evidence>
<feature type="binding site" evidence="7">
    <location>
        <position position="86"/>
    </location>
    <ligand>
        <name>Zn(2+)</name>
        <dbReference type="ChEBI" id="CHEBI:29105"/>
        <note>catalytic</note>
    </ligand>
</feature>
<evidence type="ECO:0000259" key="8">
    <source>
        <dbReference type="PROSITE" id="PS51747"/>
    </source>
</evidence>
<evidence type="ECO:0000256" key="1">
    <source>
        <dbReference type="ARBA" id="ARBA00010669"/>
    </source>
</evidence>
<dbReference type="HAMAP" id="MF_00972">
    <property type="entry name" value="tRNA_aden_deaminase"/>
    <property type="match status" value="1"/>
</dbReference>
<reference evidence="9" key="1">
    <citation type="submission" date="2020-10" db="EMBL/GenBank/DDBJ databases">
        <authorList>
            <person name="Gilroy R."/>
        </authorList>
    </citation>
    <scope>NUCLEOTIDE SEQUENCE</scope>
    <source>
        <strain evidence="9">13766</strain>
    </source>
</reference>
<dbReference type="Pfam" id="PF00383">
    <property type="entry name" value="dCMP_cyt_deam_1"/>
    <property type="match status" value="1"/>
</dbReference>
<name>A0A9D1FZH9_9FIRM</name>
<dbReference type="GO" id="GO:0002100">
    <property type="term" value="P:tRNA wobble adenosine to inosine editing"/>
    <property type="evidence" value="ECO:0007669"/>
    <property type="project" value="UniProtKB-UniRule"/>
</dbReference>
<dbReference type="InterPro" id="IPR016192">
    <property type="entry name" value="APOBEC/CMP_deaminase_Zn-bd"/>
</dbReference>
<keyword evidence="2 7" id="KW-0819">tRNA processing</keyword>
<keyword evidence="4 7" id="KW-0378">Hydrolase</keyword>
<gene>
    <name evidence="7" type="primary">tadA</name>
    <name evidence="9" type="ORF">IAA84_05530</name>
</gene>
<dbReference type="InterPro" id="IPR002125">
    <property type="entry name" value="CMP_dCMP_dom"/>
</dbReference>
<dbReference type="InterPro" id="IPR028883">
    <property type="entry name" value="tRNA_aden_deaminase"/>
</dbReference>
<evidence type="ECO:0000256" key="7">
    <source>
        <dbReference type="HAMAP-Rule" id="MF_00972"/>
    </source>
</evidence>
<evidence type="ECO:0000256" key="4">
    <source>
        <dbReference type="ARBA" id="ARBA00022801"/>
    </source>
</evidence>
<accession>A0A9D1FZH9</accession>